<name>A0A6A5QZY9_AMPQU</name>
<feature type="region of interest" description="Disordered" evidence="1">
    <location>
        <begin position="117"/>
        <end position="157"/>
    </location>
</feature>
<sequence>MLGCPRPMVAAQQRPPQPQSARSRLELDAVESSTVGQQLGLPAARATTQPSRVKAQEVLGPLSLSETRTTGYSPLGPTACRRPPSTHHLCPPQARLKQDAAECWRLHAPFFLRPALSLPRPRASRPPGQWTVRQWRATAPCTHDTRPPAPSPPESHG</sequence>
<protein>
    <submittedName>
        <fullName evidence="2">Uncharacterized protein</fullName>
    </submittedName>
</protein>
<dbReference type="EMBL" id="ML979132">
    <property type="protein sequence ID" value="KAF1921385.1"/>
    <property type="molecule type" value="Genomic_DNA"/>
</dbReference>
<feature type="compositionally biased region" description="Low complexity" evidence="1">
    <location>
        <begin position="117"/>
        <end position="127"/>
    </location>
</feature>
<evidence type="ECO:0000256" key="1">
    <source>
        <dbReference type="SAM" id="MobiDB-lite"/>
    </source>
</evidence>
<keyword evidence="3" id="KW-1185">Reference proteome</keyword>
<feature type="region of interest" description="Disordered" evidence="1">
    <location>
        <begin position="61"/>
        <end position="87"/>
    </location>
</feature>
<feature type="compositionally biased region" description="Low complexity" evidence="1">
    <location>
        <begin position="10"/>
        <end position="22"/>
    </location>
</feature>
<dbReference type="Proteomes" id="UP000800096">
    <property type="component" value="Unassembled WGS sequence"/>
</dbReference>
<feature type="compositionally biased region" description="Pro residues" evidence="1">
    <location>
        <begin position="147"/>
        <end position="157"/>
    </location>
</feature>
<reference evidence="2" key="1">
    <citation type="journal article" date="2020" name="Stud. Mycol.">
        <title>101 Dothideomycetes genomes: a test case for predicting lifestyles and emergence of pathogens.</title>
        <authorList>
            <person name="Haridas S."/>
            <person name="Albert R."/>
            <person name="Binder M."/>
            <person name="Bloem J."/>
            <person name="Labutti K."/>
            <person name="Salamov A."/>
            <person name="Andreopoulos B."/>
            <person name="Baker S."/>
            <person name="Barry K."/>
            <person name="Bills G."/>
            <person name="Bluhm B."/>
            <person name="Cannon C."/>
            <person name="Castanera R."/>
            <person name="Culley D."/>
            <person name="Daum C."/>
            <person name="Ezra D."/>
            <person name="Gonzalez J."/>
            <person name="Henrissat B."/>
            <person name="Kuo A."/>
            <person name="Liang C."/>
            <person name="Lipzen A."/>
            <person name="Lutzoni F."/>
            <person name="Magnuson J."/>
            <person name="Mondo S."/>
            <person name="Nolan M."/>
            <person name="Ohm R."/>
            <person name="Pangilinan J."/>
            <person name="Park H.-J."/>
            <person name="Ramirez L."/>
            <person name="Alfaro M."/>
            <person name="Sun H."/>
            <person name="Tritt A."/>
            <person name="Yoshinaga Y."/>
            <person name="Zwiers L.-H."/>
            <person name="Turgeon B."/>
            <person name="Goodwin S."/>
            <person name="Spatafora J."/>
            <person name="Crous P."/>
            <person name="Grigoriev I."/>
        </authorList>
    </citation>
    <scope>NUCLEOTIDE SEQUENCE</scope>
    <source>
        <strain evidence="2">HMLAC05119</strain>
    </source>
</reference>
<accession>A0A6A5QZY9</accession>
<evidence type="ECO:0000313" key="2">
    <source>
        <dbReference type="EMBL" id="KAF1921385.1"/>
    </source>
</evidence>
<proteinExistence type="predicted"/>
<evidence type="ECO:0000313" key="3">
    <source>
        <dbReference type="Proteomes" id="UP000800096"/>
    </source>
</evidence>
<feature type="region of interest" description="Disordered" evidence="1">
    <location>
        <begin position="1"/>
        <end position="25"/>
    </location>
</feature>
<dbReference type="AlphaFoldDB" id="A0A6A5QZY9"/>
<organism evidence="2 3">
    <name type="scientific">Ampelomyces quisqualis</name>
    <name type="common">Powdery mildew agent</name>
    <dbReference type="NCBI Taxonomy" id="50730"/>
    <lineage>
        <taxon>Eukaryota</taxon>
        <taxon>Fungi</taxon>
        <taxon>Dikarya</taxon>
        <taxon>Ascomycota</taxon>
        <taxon>Pezizomycotina</taxon>
        <taxon>Dothideomycetes</taxon>
        <taxon>Pleosporomycetidae</taxon>
        <taxon>Pleosporales</taxon>
        <taxon>Pleosporineae</taxon>
        <taxon>Phaeosphaeriaceae</taxon>
        <taxon>Ampelomyces</taxon>
    </lineage>
</organism>
<gene>
    <name evidence="2" type="ORF">BDU57DRAFT_526237</name>
</gene>